<proteinExistence type="predicted"/>
<sequence length="373" mass="40799">MGVLFPYLSDKFQRNRKDTVLVQSITTTVLLSSGIGFSCTNVFAYTAVGLAFVGRQRSLSIAILATGTGVAGICYPFFMKWVTETYGVQHCFLSVGLFFLSSSVLPFILRRESCNANPQGDQEPNPDEKKKNLLRRVLTTFVMEMKQVLIVEFMLNVFATCIIIGVINGTVFSLQMDIARWKSLSDLDGIFVFNFLNLAIIIAGFLPGVLKQVRCCSISYSFILAGATVSGIGGYIVITVYTTRTGYLAGNALIELQLGAVISTIMISLKHMEKKHLSFASSIVITCNGLASIGTAPLFAHIRDVTMDYYPVLYASISLNIVGLALYVLAFVCRRRKSSEDMNTIHVYTVETQPITSAVALDTGLATTNIDVL</sequence>
<accession>A0ABY7EXQ9</accession>
<feature type="transmembrane region" description="Helical" evidence="1">
    <location>
        <begin position="247"/>
        <end position="267"/>
    </location>
</feature>
<dbReference type="SUPFAM" id="SSF103473">
    <property type="entry name" value="MFS general substrate transporter"/>
    <property type="match status" value="1"/>
</dbReference>
<dbReference type="Gene3D" id="1.20.1250.20">
    <property type="entry name" value="MFS general substrate transporter like domains"/>
    <property type="match status" value="1"/>
</dbReference>
<feature type="transmembrane region" description="Helical" evidence="1">
    <location>
        <begin position="59"/>
        <end position="78"/>
    </location>
</feature>
<feature type="transmembrane region" description="Helical" evidence="1">
    <location>
        <begin position="222"/>
        <end position="241"/>
    </location>
</feature>
<feature type="transmembrane region" description="Helical" evidence="1">
    <location>
        <begin position="312"/>
        <end position="333"/>
    </location>
</feature>
<dbReference type="InterPro" id="IPR011701">
    <property type="entry name" value="MFS"/>
</dbReference>
<keyword evidence="1" id="KW-1133">Transmembrane helix</keyword>
<organism evidence="2 3">
    <name type="scientific">Mya arenaria</name>
    <name type="common">Soft-shell clam</name>
    <dbReference type="NCBI Taxonomy" id="6604"/>
    <lineage>
        <taxon>Eukaryota</taxon>
        <taxon>Metazoa</taxon>
        <taxon>Spiralia</taxon>
        <taxon>Lophotrochozoa</taxon>
        <taxon>Mollusca</taxon>
        <taxon>Bivalvia</taxon>
        <taxon>Autobranchia</taxon>
        <taxon>Heteroconchia</taxon>
        <taxon>Euheterodonta</taxon>
        <taxon>Imparidentia</taxon>
        <taxon>Neoheterodontei</taxon>
        <taxon>Myida</taxon>
        <taxon>Myoidea</taxon>
        <taxon>Myidae</taxon>
        <taxon>Mya</taxon>
    </lineage>
</organism>
<evidence type="ECO:0000313" key="2">
    <source>
        <dbReference type="EMBL" id="WAR13606.1"/>
    </source>
</evidence>
<keyword evidence="1" id="KW-0812">Transmembrane</keyword>
<feature type="transmembrane region" description="Helical" evidence="1">
    <location>
        <begin position="148"/>
        <end position="171"/>
    </location>
</feature>
<dbReference type="PANTHER" id="PTHR11360">
    <property type="entry name" value="MONOCARBOXYLATE TRANSPORTER"/>
    <property type="match status" value="1"/>
</dbReference>
<dbReference type="EMBL" id="CP111019">
    <property type="protein sequence ID" value="WAR13606.1"/>
    <property type="molecule type" value="Genomic_DNA"/>
</dbReference>
<feature type="transmembrane region" description="Helical" evidence="1">
    <location>
        <begin position="20"/>
        <end position="47"/>
    </location>
</feature>
<gene>
    <name evidence="2" type="ORF">MAR_027786</name>
</gene>
<feature type="transmembrane region" description="Helical" evidence="1">
    <location>
        <begin position="279"/>
        <end position="300"/>
    </location>
</feature>
<dbReference type="InterPro" id="IPR050327">
    <property type="entry name" value="Proton-linked_MCT"/>
</dbReference>
<feature type="transmembrane region" description="Helical" evidence="1">
    <location>
        <begin position="90"/>
        <end position="109"/>
    </location>
</feature>
<evidence type="ECO:0000256" key="1">
    <source>
        <dbReference type="SAM" id="Phobius"/>
    </source>
</evidence>
<name>A0ABY7EXQ9_MYAAR</name>
<dbReference type="Proteomes" id="UP001164746">
    <property type="component" value="Chromosome 8"/>
</dbReference>
<feature type="transmembrane region" description="Helical" evidence="1">
    <location>
        <begin position="191"/>
        <end position="210"/>
    </location>
</feature>
<evidence type="ECO:0000313" key="3">
    <source>
        <dbReference type="Proteomes" id="UP001164746"/>
    </source>
</evidence>
<keyword evidence="1" id="KW-0472">Membrane</keyword>
<dbReference type="InterPro" id="IPR036259">
    <property type="entry name" value="MFS_trans_sf"/>
</dbReference>
<keyword evidence="3" id="KW-1185">Reference proteome</keyword>
<dbReference type="Pfam" id="PF07690">
    <property type="entry name" value="MFS_1"/>
    <property type="match status" value="1"/>
</dbReference>
<protein>
    <submittedName>
        <fullName evidence="2">Uncharacterized protein</fullName>
    </submittedName>
</protein>
<reference evidence="2" key="1">
    <citation type="submission" date="2022-11" db="EMBL/GenBank/DDBJ databases">
        <title>Centuries of genome instability and evolution in soft-shell clam transmissible cancer (bioRxiv).</title>
        <authorList>
            <person name="Hart S.F.M."/>
            <person name="Yonemitsu M.A."/>
            <person name="Giersch R.M."/>
            <person name="Beal B.F."/>
            <person name="Arriagada G."/>
            <person name="Davis B.W."/>
            <person name="Ostrander E.A."/>
            <person name="Goff S.P."/>
            <person name="Metzger M.J."/>
        </authorList>
    </citation>
    <scope>NUCLEOTIDE SEQUENCE</scope>
    <source>
        <strain evidence="2">MELC-2E11</strain>
        <tissue evidence="2">Siphon/mantle</tissue>
    </source>
</reference>